<sequence length="363" mass="38340">EARGDGAAEAVERRLLKLEGRGEAAVEDCRRQLERVAADLRAEALGRGAAAPRQQLQETSWPRGWRSSSRASRSRGSTLGRQAEERLRRLESRAEAAEELGRAQQELLEKGRRHELRLAAVAKVADEALAAGAHAEEFLQRSQRLLEQLETDLRAFVQGSVEALEGRLAATAGEVGALASSVKSRDQGLERRVADAATEVACLQSALRAQDRSLAEARAEARAGAGALADQQERLSTELQAAVQALSCRVERGGAAALRAAEDAVAQRSADRAEILELRSGLDAVVRDVKGRVEELELSMVEARSSASTLVAAFGSLAPRIAAGAPPPASPPSAAAAEPVAARQGSVHLASPPPAAPAVSWPR</sequence>
<feature type="non-terminal residue" evidence="2">
    <location>
        <position position="1"/>
    </location>
</feature>
<dbReference type="Proteomes" id="UP001189429">
    <property type="component" value="Unassembled WGS sequence"/>
</dbReference>
<feature type="compositionally biased region" description="Low complexity" evidence="1">
    <location>
        <begin position="63"/>
        <end position="81"/>
    </location>
</feature>
<gene>
    <name evidence="2" type="ORF">PCOR1329_LOCUS73533</name>
</gene>
<feature type="compositionally biased region" description="Low complexity" evidence="1">
    <location>
        <begin position="332"/>
        <end position="342"/>
    </location>
</feature>
<name>A0ABN9X9K6_9DINO</name>
<evidence type="ECO:0000256" key="1">
    <source>
        <dbReference type="SAM" id="MobiDB-lite"/>
    </source>
</evidence>
<reference evidence="2" key="1">
    <citation type="submission" date="2023-10" db="EMBL/GenBank/DDBJ databases">
        <authorList>
            <person name="Chen Y."/>
            <person name="Shah S."/>
            <person name="Dougan E. K."/>
            <person name="Thang M."/>
            <person name="Chan C."/>
        </authorList>
    </citation>
    <scope>NUCLEOTIDE SEQUENCE [LARGE SCALE GENOMIC DNA]</scope>
</reference>
<comment type="caution">
    <text evidence="2">The sequence shown here is derived from an EMBL/GenBank/DDBJ whole genome shotgun (WGS) entry which is preliminary data.</text>
</comment>
<feature type="region of interest" description="Disordered" evidence="1">
    <location>
        <begin position="322"/>
        <end position="363"/>
    </location>
</feature>
<dbReference type="EMBL" id="CAUYUJ010019907">
    <property type="protein sequence ID" value="CAK0894497.1"/>
    <property type="molecule type" value="Genomic_DNA"/>
</dbReference>
<feature type="region of interest" description="Disordered" evidence="1">
    <location>
        <begin position="46"/>
        <end position="85"/>
    </location>
</feature>
<protein>
    <submittedName>
        <fullName evidence="2">Uncharacterized protein</fullName>
    </submittedName>
</protein>
<organism evidence="2 3">
    <name type="scientific">Prorocentrum cordatum</name>
    <dbReference type="NCBI Taxonomy" id="2364126"/>
    <lineage>
        <taxon>Eukaryota</taxon>
        <taxon>Sar</taxon>
        <taxon>Alveolata</taxon>
        <taxon>Dinophyceae</taxon>
        <taxon>Prorocentrales</taxon>
        <taxon>Prorocentraceae</taxon>
        <taxon>Prorocentrum</taxon>
    </lineage>
</organism>
<proteinExistence type="predicted"/>
<evidence type="ECO:0000313" key="3">
    <source>
        <dbReference type="Proteomes" id="UP001189429"/>
    </source>
</evidence>
<keyword evidence="3" id="KW-1185">Reference proteome</keyword>
<evidence type="ECO:0000313" key="2">
    <source>
        <dbReference type="EMBL" id="CAK0894497.1"/>
    </source>
</evidence>
<accession>A0ABN9X9K6</accession>